<accession>A0A8J4X7V6</accession>
<organism evidence="1 2">
    <name type="scientific">Clarias magur</name>
    <name type="common">Asian catfish</name>
    <name type="synonym">Macropteronotus magur</name>
    <dbReference type="NCBI Taxonomy" id="1594786"/>
    <lineage>
        <taxon>Eukaryota</taxon>
        <taxon>Metazoa</taxon>
        <taxon>Chordata</taxon>
        <taxon>Craniata</taxon>
        <taxon>Vertebrata</taxon>
        <taxon>Euteleostomi</taxon>
        <taxon>Actinopterygii</taxon>
        <taxon>Neopterygii</taxon>
        <taxon>Teleostei</taxon>
        <taxon>Ostariophysi</taxon>
        <taxon>Siluriformes</taxon>
        <taxon>Clariidae</taxon>
        <taxon>Clarias</taxon>
    </lineage>
</organism>
<keyword evidence="2" id="KW-1185">Reference proteome</keyword>
<reference evidence="1" key="1">
    <citation type="submission" date="2020-07" db="EMBL/GenBank/DDBJ databases">
        <title>Clarias magur genome sequencing, assembly and annotation.</title>
        <authorList>
            <person name="Kushwaha B."/>
            <person name="Kumar R."/>
            <person name="Das P."/>
            <person name="Joshi C.G."/>
            <person name="Kumar D."/>
            <person name="Nagpure N.S."/>
            <person name="Pandey M."/>
            <person name="Agarwal S."/>
            <person name="Srivastava S."/>
            <person name="Singh M."/>
            <person name="Sahoo L."/>
            <person name="Jayasankar P."/>
            <person name="Meher P.K."/>
            <person name="Koringa P.G."/>
            <person name="Iquebal M.A."/>
            <person name="Das S.P."/>
            <person name="Bit A."/>
            <person name="Patnaik S."/>
            <person name="Patel N."/>
            <person name="Shah T.M."/>
            <person name="Hinsu A."/>
            <person name="Jena J.K."/>
        </authorList>
    </citation>
    <scope>NUCLEOTIDE SEQUENCE</scope>
    <source>
        <strain evidence="1">CIFAMagur01</strain>
        <tissue evidence="1">Testis</tissue>
    </source>
</reference>
<name>A0A8J4X7V6_CLAMG</name>
<comment type="caution">
    <text evidence="1">The sequence shown here is derived from an EMBL/GenBank/DDBJ whole genome shotgun (WGS) entry which is preliminary data.</text>
</comment>
<sequence>MNWIQQLPTDFHDTQVRNCLPSCALAKALPDVAFELCGVNRDKIQPPPITRRYARDYANVDPVYRAYTPRTLNESWDSPLWEVTLQ</sequence>
<dbReference type="Proteomes" id="UP000727407">
    <property type="component" value="Unassembled WGS sequence"/>
</dbReference>
<gene>
    <name evidence="1" type="ORF">DAT39_013664</name>
</gene>
<evidence type="ECO:0000313" key="1">
    <source>
        <dbReference type="EMBL" id="KAF5896643.1"/>
    </source>
</evidence>
<proteinExistence type="predicted"/>
<evidence type="ECO:0000313" key="2">
    <source>
        <dbReference type="Proteomes" id="UP000727407"/>
    </source>
</evidence>
<protein>
    <submittedName>
        <fullName evidence="1">Peptide chain release factor 1</fullName>
    </submittedName>
</protein>
<dbReference type="EMBL" id="QNUK01000269">
    <property type="protein sequence ID" value="KAF5896643.1"/>
    <property type="molecule type" value="Genomic_DNA"/>
</dbReference>
<dbReference type="AlphaFoldDB" id="A0A8J4X7V6"/>
<feature type="non-terminal residue" evidence="1">
    <location>
        <position position="86"/>
    </location>
</feature>